<dbReference type="SMART" id="SM00355">
    <property type="entry name" value="ZnF_C2H2"/>
    <property type="match status" value="2"/>
</dbReference>
<feature type="domain" description="C2H2-type" evidence="1">
    <location>
        <begin position="86"/>
        <end position="109"/>
    </location>
</feature>
<proteinExistence type="predicted"/>
<protein>
    <recommendedName>
        <fullName evidence="1">C2H2-type domain-containing protein</fullName>
    </recommendedName>
</protein>
<comment type="caution">
    <text evidence="2">The sequence shown here is derived from an EMBL/GenBank/DDBJ whole genome shotgun (WGS) entry which is preliminary data.</text>
</comment>
<organism evidence="2 3">
    <name type="scientific">Penicillium subrubescens</name>
    <dbReference type="NCBI Taxonomy" id="1316194"/>
    <lineage>
        <taxon>Eukaryota</taxon>
        <taxon>Fungi</taxon>
        <taxon>Dikarya</taxon>
        <taxon>Ascomycota</taxon>
        <taxon>Pezizomycotina</taxon>
        <taxon>Eurotiomycetes</taxon>
        <taxon>Eurotiomycetidae</taxon>
        <taxon>Eurotiales</taxon>
        <taxon>Aspergillaceae</taxon>
        <taxon>Penicillium</taxon>
    </lineage>
</organism>
<accession>A0A1Q5UJ98</accession>
<reference evidence="2 3" key="1">
    <citation type="submission" date="2016-10" db="EMBL/GenBank/DDBJ databases">
        <title>Genome sequence of the ascomycete fungus Penicillium subrubescens.</title>
        <authorList>
            <person name="De Vries R.P."/>
            <person name="Peng M."/>
            <person name="Dilokpimol A."/>
            <person name="Hilden K."/>
            <person name="Makela M.R."/>
            <person name="Grigoriev I."/>
            <person name="Riley R."/>
            <person name="Granchi Z."/>
        </authorList>
    </citation>
    <scope>NUCLEOTIDE SEQUENCE [LARGE SCALE GENOMIC DNA]</scope>
    <source>
        <strain evidence="2 3">CBS 132785</strain>
    </source>
</reference>
<dbReference type="InterPro" id="IPR022698">
    <property type="entry name" value="OrsD"/>
</dbReference>
<evidence type="ECO:0000313" key="2">
    <source>
        <dbReference type="EMBL" id="OKP12565.1"/>
    </source>
</evidence>
<sequence length="259" mass="29724">MDLFIYNATYQIWICIHCCYAVTPRQFNTHLRSHHRHHPAARTAELRQAALAEMLKQPWIEPTREPCKFPPPDSAPIPGLPVYPGLRCPCCSYVSRSLATLRKHLERIHPETRRPRGRAFKAKPDIAATAESVSCQRFFVYGPESSFFIVIPPSPIRQQRLAGTMSEAEFIQAQVNRDIEERLADEAEQVQQITSQKHATEVSPWLDLTQWPKYLRSHSFSEVASLGMLPDPSREPLLTAFAQSVERLVKRAYHTIQDR</sequence>
<dbReference type="STRING" id="1316194.A0A1Q5UJ98"/>
<dbReference type="InterPro" id="IPR013087">
    <property type="entry name" value="Znf_C2H2_type"/>
</dbReference>
<gene>
    <name evidence="2" type="ORF">PENSUB_1794</name>
</gene>
<feature type="domain" description="C2H2-type" evidence="1">
    <location>
        <begin position="13"/>
        <end position="34"/>
    </location>
</feature>
<dbReference type="Pfam" id="PF12013">
    <property type="entry name" value="OrsD"/>
    <property type="match status" value="1"/>
</dbReference>
<keyword evidence="3" id="KW-1185">Reference proteome</keyword>
<evidence type="ECO:0000259" key="1">
    <source>
        <dbReference type="SMART" id="SM00355"/>
    </source>
</evidence>
<dbReference type="AlphaFoldDB" id="A0A1Q5UJ98"/>
<dbReference type="EMBL" id="MNBE01000193">
    <property type="protein sequence ID" value="OKP12565.1"/>
    <property type="molecule type" value="Genomic_DNA"/>
</dbReference>
<dbReference type="Proteomes" id="UP000186955">
    <property type="component" value="Unassembled WGS sequence"/>
</dbReference>
<evidence type="ECO:0000313" key="3">
    <source>
        <dbReference type="Proteomes" id="UP000186955"/>
    </source>
</evidence>
<name>A0A1Q5UJ98_9EURO</name>